<sequence length="734" mass="80272">MLFNLITSAGLTNPKRLLSSGAAVIAALMLNACGSDTSNSDQNQTDTMPTLLVEQAAPSAPQALLDRDAHFSKPYIDIDEMRDAPVPHRYIHGGFSGTQTRFSYYFPPKDLYQGRFFQHITPVPLSENLAQEMPAGMYNKIGFSIDSGAYFVETNGGDDSTLASIGTSPQDPTITAYRANAAAAQYSRAVAQAIYQTDERPYGYAYGGSGGGYRTVGSAENTQGVWDGVVPYVLGSSMAIPNMFTVRMHAMRILQDNFPSIIDAVDAGGSDPYAGLTDLQRKAYTEVTRMGFPPESWYGYKTMGIHGFAALYGGVRMADPGYFTEFWTTPGYLGHDDPTAFDGYRIQFESKITELITAKQAAEANISTDASNTENRGGVDEAFTMSADEASKVVAFKLAATPPKVQFLGGDLVINSGSAEGKELTLAHIKEDIIVLGMNDQTLVDSLAVGDKVRVDNSNFLAVQTYHRHQVPGPDFPAWDQFRDAEGKPIYPQRPFLIGPMFVQNTVGSQMTGEVDEKVILVASLLDREAMPWQADWYLKRVQAYHGDKADDQVRLYYTDRALHGDQPQASEFTRIVSYQGMLQQALRDLAAWAEKGTPPPASDNYQIVDAQVVIPDNAQQRKGIQPVVNIHTGDSERIEVKAGEPVEFSGEITVPPGVGKVVAAEWDFDGSGEFATKVEVTPGKETVTVTTQYTFNQPGTYFVVLRGASHREGDMTTDYAKLYNLDRLRVVVQ</sequence>
<dbReference type="SUPFAM" id="SSF49299">
    <property type="entry name" value="PKD domain"/>
    <property type="match status" value="1"/>
</dbReference>
<dbReference type="RefSeq" id="WP_345427416.1">
    <property type="nucleotide sequence ID" value="NZ_AP031496.1"/>
</dbReference>
<accession>A0AAV3U8T9</accession>
<evidence type="ECO:0000313" key="1">
    <source>
        <dbReference type="EMBL" id="GAA4958570.1"/>
    </source>
</evidence>
<dbReference type="EMBL" id="BAABLX010000076">
    <property type="protein sequence ID" value="GAA4958570.1"/>
    <property type="molecule type" value="Genomic_DNA"/>
</dbReference>
<dbReference type="InterPro" id="IPR035986">
    <property type="entry name" value="PKD_dom_sf"/>
</dbReference>
<dbReference type="Proteomes" id="UP001409585">
    <property type="component" value="Unassembled WGS sequence"/>
</dbReference>
<dbReference type="InterPro" id="IPR013783">
    <property type="entry name" value="Ig-like_fold"/>
</dbReference>
<protein>
    <recommendedName>
        <fullName evidence="3">PKD domain-containing protein</fullName>
    </recommendedName>
</protein>
<keyword evidence="2" id="KW-1185">Reference proteome</keyword>
<proteinExistence type="predicted"/>
<dbReference type="AlphaFoldDB" id="A0AAV3U8T9"/>
<evidence type="ECO:0008006" key="3">
    <source>
        <dbReference type="Google" id="ProtNLM"/>
    </source>
</evidence>
<organism evidence="1 2">
    <name type="scientific">Halioxenophilus aromaticivorans</name>
    <dbReference type="NCBI Taxonomy" id="1306992"/>
    <lineage>
        <taxon>Bacteria</taxon>
        <taxon>Pseudomonadati</taxon>
        <taxon>Pseudomonadota</taxon>
        <taxon>Gammaproteobacteria</taxon>
        <taxon>Alteromonadales</taxon>
        <taxon>Alteromonadaceae</taxon>
        <taxon>Halioxenophilus</taxon>
    </lineage>
</organism>
<reference evidence="2" key="1">
    <citation type="journal article" date="2019" name="Int. J. Syst. Evol. Microbiol.">
        <title>The Global Catalogue of Microorganisms (GCM) 10K type strain sequencing project: providing services to taxonomists for standard genome sequencing and annotation.</title>
        <authorList>
            <consortium name="The Broad Institute Genomics Platform"/>
            <consortium name="The Broad Institute Genome Sequencing Center for Infectious Disease"/>
            <person name="Wu L."/>
            <person name="Ma J."/>
        </authorList>
    </citation>
    <scope>NUCLEOTIDE SEQUENCE [LARGE SCALE GENOMIC DNA]</scope>
    <source>
        <strain evidence="2">JCM 19134</strain>
    </source>
</reference>
<name>A0AAV3U8T9_9ALTE</name>
<gene>
    <name evidence="1" type="ORF">GCM10025791_44180</name>
</gene>
<dbReference type="Gene3D" id="2.60.40.10">
    <property type="entry name" value="Immunoglobulins"/>
    <property type="match status" value="1"/>
</dbReference>
<evidence type="ECO:0000313" key="2">
    <source>
        <dbReference type="Proteomes" id="UP001409585"/>
    </source>
</evidence>
<comment type="caution">
    <text evidence="1">The sequence shown here is derived from an EMBL/GenBank/DDBJ whole genome shotgun (WGS) entry which is preliminary data.</text>
</comment>